<dbReference type="Gene3D" id="3.40.50.1700">
    <property type="entry name" value="Glycoside hydrolase family 3 C-terminal domain"/>
    <property type="match status" value="1"/>
</dbReference>
<dbReference type="Gene3D" id="2.60.40.10">
    <property type="entry name" value="Immunoglobulins"/>
    <property type="match status" value="1"/>
</dbReference>
<keyword evidence="18" id="KW-1185">Reference proteome</keyword>
<dbReference type="Gene3D" id="3.20.20.300">
    <property type="entry name" value="Glycoside hydrolase, family 3, N-terminal domain"/>
    <property type="match status" value="1"/>
</dbReference>
<comment type="pathway">
    <text evidence="3 14">Glycan metabolism; cellulose degradation.</text>
</comment>
<dbReference type="PANTHER" id="PTHR42715:SF5">
    <property type="entry name" value="BETA-GLUCOSIDASE M-RELATED"/>
    <property type="match status" value="1"/>
</dbReference>
<keyword evidence="10" id="KW-0325">Glycoprotein</keyword>
<feature type="domain" description="Fibronectin type III-like" evidence="16">
    <location>
        <begin position="718"/>
        <end position="784"/>
    </location>
</feature>
<name>A0A3D8QM89_9HELO</name>
<gene>
    <name evidence="17" type="ORF">BP5796_10876</name>
</gene>
<keyword evidence="6" id="KW-0964">Secreted</keyword>
<comment type="subcellular location">
    <subcellularLocation>
        <location evidence="2">Secreted</location>
    </subcellularLocation>
</comment>
<dbReference type="Pfam" id="PF00933">
    <property type="entry name" value="Glyco_hydro_3"/>
    <property type="match status" value="1"/>
</dbReference>
<dbReference type="AlphaFoldDB" id="A0A3D8QM89"/>
<evidence type="ECO:0000256" key="6">
    <source>
        <dbReference type="ARBA" id="ARBA00022525"/>
    </source>
</evidence>
<dbReference type="OrthoDB" id="416222at2759"/>
<evidence type="ECO:0000256" key="5">
    <source>
        <dbReference type="ARBA" id="ARBA00012744"/>
    </source>
</evidence>
<evidence type="ECO:0000256" key="13">
    <source>
        <dbReference type="ARBA" id="ARBA00023326"/>
    </source>
</evidence>
<keyword evidence="11 14" id="KW-0119">Carbohydrate metabolism</keyword>
<keyword evidence="9" id="KW-0136">Cellulose degradation</keyword>
<evidence type="ECO:0000256" key="14">
    <source>
        <dbReference type="RuleBase" id="RU361161"/>
    </source>
</evidence>
<dbReference type="EC" id="3.2.1.21" evidence="5 14"/>
<dbReference type="InterPro" id="IPR013783">
    <property type="entry name" value="Ig-like_fold"/>
</dbReference>
<dbReference type="InterPro" id="IPR002772">
    <property type="entry name" value="Glyco_hydro_3_C"/>
</dbReference>
<evidence type="ECO:0000256" key="1">
    <source>
        <dbReference type="ARBA" id="ARBA00000448"/>
    </source>
</evidence>
<reference evidence="17 18" key="1">
    <citation type="journal article" date="2018" name="IMA Fungus">
        <title>IMA Genome-F 9: Draft genome sequence of Annulohypoxylon stygium, Aspergillus mulundensis, Berkeleyomyces basicola (syn. Thielaviopsis basicola), Ceratocystis smalleyi, two Cercospora beticola strains, Coleophoma cylindrospora, Fusarium fracticaudum, Phialophora cf. hyalina, and Morchella septimelata.</title>
        <authorList>
            <person name="Wingfield B.D."/>
            <person name="Bills G.F."/>
            <person name="Dong Y."/>
            <person name="Huang W."/>
            <person name="Nel W.J."/>
            <person name="Swalarsk-Parry B.S."/>
            <person name="Vaghefi N."/>
            <person name="Wilken P.M."/>
            <person name="An Z."/>
            <person name="de Beer Z.W."/>
            <person name="De Vos L."/>
            <person name="Chen L."/>
            <person name="Duong T.A."/>
            <person name="Gao Y."/>
            <person name="Hammerbacher A."/>
            <person name="Kikkert J.R."/>
            <person name="Li Y."/>
            <person name="Li H."/>
            <person name="Li K."/>
            <person name="Li Q."/>
            <person name="Liu X."/>
            <person name="Ma X."/>
            <person name="Naidoo K."/>
            <person name="Pethybridge S.J."/>
            <person name="Sun J."/>
            <person name="Steenkamp E.T."/>
            <person name="van der Nest M.A."/>
            <person name="van Wyk S."/>
            <person name="Wingfield M.J."/>
            <person name="Xiong C."/>
            <person name="Yue Q."/>
            <person name="Zhang X."/>
        </authorList>
    </citation>
    <scope>NUCLEOTIDE SEQUENCE [LARGE SCALE GENOMIC DNA]</scope>
    <source>
        <strain evidence="17 18">BP5796</strain>
    </source>
</reference>
<dbReference type="InterPro" id="IPR036962">
    <property type="entry name" value="Glyco_hydro_3_N_sf"/>
</dbReference>
<dbReference type="SUPFAM" id="SSF51445">
    <property type="entry name" value="(Trans)glycosidases"/>
    <property type="match status" value="1"/>
</dbReference>
<evidence type="ECO:0000259" key="16">
    <source>
        <dbReference type="SMART" id="SM01217"/>
    </source>
</evidence>
<feature type="chain" id="PRO_5017716120" description="beta-glucosidase" evidence="15">
    <location>
        <begin position="23"/>
        <end position="796"/>
    </location>
</feature>
<evidence type="ECO:0000256" key="4">
    <source>
        <dbReference type="ARBA" id="ARBA00005336"/>
    </source>
</evidence>
<comment type="similarity">
    <text evidence="4 14">Belongs to the glycosyl hydrolase 3 family.</text>
</comment>
<sequence>MSSLKAISIALLASLGLAGVHAADNITSDTYFYGQSPDVSAPTATGTGNWADAYIKAAAFVAQLSLDEKNNLTSGIISTANGCSGNIQSIPRLGFPGLCLQNAAAGVGATDFVNAYSSGIHVGASWNKELAYQRAYYMGGEFRTKGVNIALGPVVGPLGRVAEGGRNWEGLANDPYLAGALVQPTIKGLQANGVAATTKHFIGNEQETHRLPQTWTGTNIESTSSNIDDKTIHELYLWPFQDAVKAGTGIVMSSYNRLNNSHMSQNSKALNGLLKTELGFQGFVMSDWYSQNSGVASAMAGLDMAMPSALDFWGANMTLAITNGSVPLSRLDDMATRIIATWYQLGQDNSSYPAPGVGIPASLQAPHKAVDARTPLAKPVLLQSAIEGHVLVKNTNAALPLSSPKLLSVFGYSAHNPTTSNSDGNGLGTWTLGFQSANVYEALSGFLDEAPLAEVSQIAINGTIISGGGSGANAPAYISAPFDALSQRAWEDGSNLMWDFESQDPYIEGASDACLVFVNAFSTEGVDRPGLHDDYSDTLINNVADKCANTIVVIHNAGIRLVDQFIDHPNITAMIFAHLPGQDSGRALTAILYGDVSPSGKLPYTVPKNESDFGNMLHPAVPEGIYAQFPQSDFTEGVYIDYRSFDKYNITPRYEFGYGLTYTSFNYSSLSITPTSSNTTYTTYPSGAIEEGGAVDLWDILYTVSITITNTGSVEAAEIAQLYISIPNGPIRVLRGFEKASIPVGQSKSVSFDLTRRDLSEWDTAAQQWALQTGSYAVAVGASSRDLRLEGSITIT</sequence>
<evidence type="ECO:0000256" key="12">
    <source>
        <dbReference type="ARBA" id="ARBA00023295"/>
    </source>
</evidence>
<evidence type="ECO:0000256" key="3">
    <source>
        <dbReference type="ARBA" id="ARBA00004987"/>
    </source>
</evidence>
<evidence type="ECO:0000256" key="2">
    <source>
        <dbReference type="ARBA" id="ARBA00004613"/>
    </source>
</evidence>
<dbReference type="InterPro" id="IPR026891">
    <property type="entry name" value="Fn3-like"/>
</dbReference>
<comment type="caution">
    <text evidence="17">The sequence shown here is derived from an EMBL/GenBank/DDBJ whole genome shotgun (WGS) entry which is preliminary data.</text>
</comment>
<dbReference type="FunFam" id="3.20.20.300:FF:000002">
    <property type="entry name" value="Probable beta-glucosidase"/>
    <property type="match status" value="1"/>
</dbReference>
<dbReference type="GO" id="GO:0030245">
    <property type="term" value="P:cellulose catabolic process"/>
    <property type="evidence" value="ECO:0007669"/>
    <property type="project" value="UniProtKB-UniPathway"/>
</dbReference>
<dbReference type="Pfam" id="PF14310">
    <property type="entry name" value="Fn3-like"/>
    <property type="match status" value="1"/>
</dbReference>
<dbReference type="GO" id="GO:0005576">
    <property type="term" value="C:extracellular region"/>
    <property type="evidence" value="ECO:0007669"/>
    <property type="project" value="UniProtKB-SubCell"/>
</dbReference>
<protein>
    <recommendedName>
        <fullName evidence="5 14">beta-glucosidase</fullName>
        <ecNumber evidence="5 14">3.2.1.21</ecNumber>
    </recommendedName>
</protein>
<dbReference type="Pfam" id="PF01915">
    <property type="entry name" value="Glyco_hydro_3_C"/>
    <property type="match status" value="1"/>
</dbReference>
<feature type="signal peptide" evidence="15">
    <location>
        <begin position="1"/>
        <end position="22"/>
    </location>
</feature>
<evidence type="ECO:0000256" key="7">
    <source>
        <dbReference type="ARBA" id="ARBA00022729"/>
    </source>
</evidence>
<organism evidence="17 18">
    <name type="scientific">Coleophoma crateriformis</name>
    <dbReference type="NCBI Taxonomy" id="565419"/>
    <lineage>
        <taxon>Eukaryota</taxon>
        <taxon>Fungi</taxon>
        <taxon>Dikarya</taxon>
        <taxon>Ascomycota</taxon>
        <taxon>Pezizomycotina</taxon>
        <taxon>Leotiomycetes</taxon>
        <taxon>Helotiales</taxon>
        <taxon>Dermateaceae</taxon>
        <taxon>Coleophoma</taxon>
    </lineage>
</organism>
<dbReference type="EMBL" id="PDLN01000017">
    <property type="protein sequence ID" value="RDW62574.1"/>
    <property type="molecule type" value="Genomic_DNA"/>
</dbReference>
<evidence type="ECO:0000256" key="8">
    <source>
        <dbReference type="ARBA" id="ARBA00022801"/>
    </source>
</evidence>
<keyword evidence="8 14" id="KW-0378">Hydrolase</keyword>
<evidence type="ECO:0000256" key="10">
    <source>
        <dbReference type="ARBA" id="ARBA00023180"/>
    </source>
</evidence>
<dbReference type="InterPro" id="IPR001764">
    <property type="entry name" value="Glyco_hydro_3_N"/>
</dbReference>
<evidence type="ECO:0000256" key="15">
    <source>
        <dbReference type="SAM" id="SignalP"/>
    </source>
</evidence>
<evidence type="ECO:0000256" key="9">
    <source>
        <dbReference type="ARBA" id="ARBA00023001"/>
    </source>
</evidence>
<accession>A0A3D8QM89</accession>
<dbReference type="Proteomes" id="UP000256328">
    <property type="component" value="Unassembled WGS sequence"/>
</dbReference>
<evidence type="ECO:0000256" key="11">
    <source>
        <dbReference type="ARBA" id="ARBA00023277"/>
    </source>
</evidence>
<evidence type="ECO:0000313" key="17">
    <source>
        <dbReference type="EMBL" id="RDW62574.1"/>
    </source>
</evidence>
<dbReference type="InterPro" id="IPR036881">
    <property type="entry name" value="Glyco_hydro_3_C_sf"/>
</dbReference>
<dbReference type="SUPFAM" id="SSF52279">
    <property type="entry name" value="Beta-D-glucan exohydrolase, C-terminal domain"/>
    <property type="match status" value="1"/>
</dbReference>
<keyword evidence="13 14" id="KW-0624">Polysaccharide degradation</keyword>
<dbReference type="InterPro" id="IPR017853">
    <property type="entry name" value="GH"/>
</dbReference>
<dbReference type="GO" id="GO:0008422">
    <property type="term" value="F:beta-glucosidase activity"/>
    <property type="evidence" value="ECO:0007669"/>
    <property type="project" value="UniProtKB-EC"/>
</dbReference>
<dbReference type="InterPro" id="IPR019800">
    <property type="entry name" value="Glyco_hydro_3_AS"/>
</dbReference>
<comment type="catalytic activity">
    <reaction evidence="1 14">
        <text>Hydrolysis of terminal, non-reducing beta-D-glucosyl residues with release of beta-D-glucose.</text>
        <dbReference type="EC" id="3.2.1.21"/>
    </reaction>
</comment>
<keyword evidence="12 14" id="KW-0326">Glycosidase</keyword>
<dbReference type="PANTHER" id="PTHR42715">
    <property type="entry name" value="BETA-GLUCOSIDASE"/>
    <property type="match status" value="1"/>
</dbReference>
<evidence type="ECO:0000313" key="18">
    <source>
        <dbReference type="Proteomes" id="UP000256328"/>
    </source>
</evidence>
<dbReference type="InterPro" id="IPR050288">
    <property type="entry name" value="Cellulose_deg_GH3"/>
</dbReference>
<dbReference type="SMART" id="SM01217">
    <property type="entry name" value="Fn3_like"/>
    <property type="match status" value="1"/>
</dbReference>
<dbReference type="PROSITE" id="PS00775">
    <property type="entry name" value="GLYCOSYL_HYDROL_F3"/>
    <property type="match status" value="1"/>
</dbReference>
<keyword evidence="7 15" id="KW-0732">Signal</keyword>
<dbReference type="FunFam" id="2.60.40.10:FF:000757">
    <property type="entry name" value="Beta-glucosidase G"/>
    <property type="match status" value="1"/>
</dbReference>
<dbReference type="UniPathway" id="UPA00696"/>
<dbReference type="PRINTS" id="PR00133">
    <property type="entry name" value="GLHYDRLASE3"/>
</dbReference>
<proteinExistence type="inferred from homology"/>